<accession>A0ABQ7KS65</accession>
<feature type="transmembrane region" description="Helical" evidence="4">
    <location>
        <begin position="6"/>
        <end position="27"/>
    </location>
</feature>
<dbReference type="InterPro" id="IPR017972">
    <property type="entry name" value="Cyt_P450_CS"/>
</dbReference>
<evidence type="ECO:0000256" key="4">
    <source>
        <dbReference type="SAM" id="Phobius"/>
    </source>
</evidence>
<keyword evidence="6" id="KW-1185">Reference proteome</keyword>
<keyword evidence="4" id="KW-1133">Transmembrane helix</keyword>
<keyword evidence="4" id="KW-0812">Transmembrane</keyword>
<evidence type="ECO:0000256" key="1">
    <source>
        <dbReference type="ARBA" id="ARBA00010617"/>
    </source>
</evidence>
<keyword evidence="4" id="KW-0472">Membrane</keyword>
<dbReference type="InterPro" id="IPR036396">
    <property type="entry name" value="Cyt_P450_sf"/>
</dbReference>
<keyword evidence="2" id="KW-0479">Metal-binding</keyword>
<dbReference type="PROSITE" id="PS00086">
    <property type="entry name" value="CYTOCHROME_P450"/>
    <property type="match status" value="2"/>
</dbReference>
<comment type="caution">
    <text evidence="5">The sequence shown here is derived from an EMBL/GenBank/DDBJ whole genome shotgun (WGS) entry which is preliminary data.</text>
</comment>
<dbReference type="PRINTS" id="PR00463">
    <property type="entry name" value="EP450I"/>
</dbReference>
<dbReference type="InterPro" id="IPR002401">
    <property type="entry name" value="Cyt_P450_E_grp-I"/>
</dbReference>
<dbReference type="Proteomes" id="UP000823674">
    <property type="component" value="Chromosome A10"/>
</dbReference>
<evidence type="ECO:0000313" key="5">
    <source>
        <dbReference type="EMBL" id="KAG5377302.1"/>
    </source>
</evidence>
<evidence type="ECO:0000313" key="6">
    <source>
        <dbReference type="Proteomes" id="UP000823674"/>
    </source>
</evidence>
<sequence>MEQIVFNSHTFLLTLFALFPILFFAILKNKIRSKKIKLPPSPPKLPLIGNLHQIGNLPHKSLQDLSLKHGQFMFVNLGTTPYLVVSTADALEEITKNHDITISNRPTNTSVYPLMGNGQDLLYHPYGDHWKQLRKISAMHLMNKNVVNHRFQTLRDEEISSMLETIHLSSLKGEEINMSDMMNTVVSSVLHRSYTGSSKREEKEGLSSSMRFLNWDVKFKKLLGSLCVEDLFPILGLMDRFTGFKTLLKSTYLELDSIMETLISEREKESFVDVLIHQRDNDKLDYDVKAIMQGIFVAGVDSVALELEWLMADLIKHPKVMRKAQEEVHRIVGTKSKISNDEIEKMHYLKCIIKETMRLHPAGVVPRETSSKWIKVGGYDIPPKTKVFVNLYSIQRDPKQWENPDDFIPERFMENNIEFMGSKGYIPFGFGRRNCPGMAFGNTLLEEIIVNLLYRFDWKLPDGSKPEELNMEEVSQFVIAKKYPLRLVPVQRLGSNQVITKLKEREIVIMEQILSNSNPFLLTLLALFPLIIFALIKKNNKSRKLNLPPSPPKLPFIGNLHQIGDLPHKSLHDLSLKHGPFMFVNFGATRYLVVSSAAALEEISKNHDIDFSNRPAIASLQGLKDNGQDMVYHPYGDHWKQLRKVGALHLLNKNAVNKFQTMRDEEISSMLKTLDVHNVKGEDVDITDIFNIVVSNIFLRSYTGSTHKEDKTTKKFLDWDVKFKKLMGAFCVGDMYSSFAWVDRFTGFTTLLKNIYSELDGIMDKLINEREKESYVDVLVRLRDVEKYDYDVKAIMKGTFVAAIESVALELEWLFSELIKNPEVLKKAQEEVQRVVGTKAEITSNEIEQMHYLRCIIKETLRLHPPGIVPRQTSSKWIKVGGYDIPPNTKVLVNLFAVQRDPKDWDRPDEFIPERFMEKHVDFMGSKGYVPFGFGRRNCPGMAYGIALLEEIIANLLYRFDWKMYDGSKPEELSMEEISQFVVTRKVPLRVIPVRRV</sequence>
<feature type="transmembrane region" description="Helical" evidence="4">
    <location>
        <begin position="519"/>
        <end position="536"/>
    </location>
</feature>
<keyword evidence="3" id="KW-0408">Iron</keyword>
<comment type="similarity">
    <text evidence="1">Belongs to the cytochrome P450 family.</text>
</comment>
<name>A0ABQ7KS65_BRACM</name>
<dbReference type="SUPFAM" id="SSF48264">
    <property type="entry name" value="Cytochrome P450"/>
    <property type="match status" value="2"/>
</dbReference>
<dbReference type="Pfam" id="PF00067">
    <property type="entry name" value="p450"/>
    <property type="match status" value="2"/>
</dbReference>
<dbReference type="InterPro" id="IPR001128">
    <property type="entry name" value="Cyt_P450"/>
</dbReference>
<dbReference type="PRINTS" id="PR00385">
    <property type="entry name" value="P450"/>
</dbReference>
<dbReference type="PANTHER" id="PTHR47955">
    <property type="entry name" value="CYTOCHROME P450 FAMILY 71 PROTEIN"/>
    <property type="match status" value="1"/>
</dbReference>
<proteinExistence type="inferred from homology"/>
<protein>
    <submittedName>
        <fullName evidence="5">Uncharacterized protein</fullName>
    </submittedName>
</protein>
<organism evidence="5 6">
    <name type="scientific">Brassica rapa subsp. trilocularis</name>
    <dbReference type="NCBI Taxonomy" id="1813537"/>
    <lineage>
        <taxon>Eukaryota</taxon>
        <taxon>Viridiplantae</taxon>
        <taxon>Streptophyta</taxon>
        <taxon>Embryophyta</taxon>
        <taxon>Tracheophyta</taxon>
        <taxon>Spermatophyta</taxon>
        <taxon>Magnoliopsida</taxon>
        <taxon>eudicotyledons</taxon>
        <taxon>Gunneridae</taxon>
        <taxon>Pentapetalae</taxon>
        <taxon>rosids</taxon>
        <taxon>malvids</taxon>
        <taxon>Brassicales</taxon>
        <taxon>Brassicaceae</taxon>
        <taxon>Brassiceae</taxon>
        <taxon>Brassica</taxon>
    </lineage>
</organism>
<dbReference type="Gene3D" id="1.10.630.10">
    <property type="entry name" value="Cytochrome P450"/>
    <property type="match status" value="2"/>
</dbReference>
<evidence type="ECO:0000256" key="3">
    <source>
        <dbReference type="ARBA" id="ARBA00023004"/>
    </source>
</evidence>
<dbReference type="EMBL" id="JADBGQ010000010">
    <property type="protein sequence ID" value="KAG5377302.1"/>
    <property type="molecule type" value="Genomic_DNA"/>
</dbReference>
<gene>
    <name evidence="5" type="primary">A10p037550.1_BraROA</name>
    <name evidence="5" type="ORF">IGI04_041898</name>
</gene>
<reference evidence="5 6" key="1">
    <citation type="submission" date="2021-03" db="EMBL/GenBank/DDBJ databases">
        <authorList>
            <person name="King G.J."/>
            <person name="Bancroft I."/>
            <person name="Baten A."/>
            <person name="Bloomfield J."/>
            <person name="Borpatragohain P."/>
            <person name="He Z."/>
            <person name="Irish N."/>
            <person name="Irwin J."/>
            <person name="Liu K."/>
            <person name="Mauleon R.P."/>
            <person name="Moore J."/>
            <person name="Morris R."/>
            <person name="Ostergaard L."/>
            <person name="Wang B."/>
            <person name="Wells R."/>
        </authorList>
    </citation>
    <scope>NUCLEOTIDE SEQUENCE [LARGE SCALE GENOMIC DNA]</scope>
    <source>
        <strain evidence="5">R-o-18</strain>
        <tissue evidence="5">Leaf</tissue>
    </source>
</reference>
<evidence type="ECO:0000256" key="2">
    <source>
        <dbReference type="ARBA" id="ARBA00022723"/>
    </source>
</evidence>